<feature type="non-terminal residue" evidence="1">
    <location>
        <position position="1"/>
    </location>
</feature>
<dbReference type="EMBL" id="JABFAE010000004">
    <property type="protein sequence ID" value="MBA0826605.1"/>
    <property type="molecule type" value="Genomic_DNA"/>
</dbReference>
<dbReference type="PANTHER" id="PTHR47074">
    <property type="entry name" value="BNAC02G40300D PROTEIN"/>
    <property type="match status" value="1"/>
</dbReference>
<accession>A0A7J9IZL2</accession>
<evidence type="ECO:0000313" key="1">
    <source>
        <dbReference type="EMBL" id="MBA0826605.1"/>
    </source>
</evidence>
<keyword evidence="2" id="KW-1185">Reference proteome</keyword>
<gene>
    <name evidence="1" type="ORF">Goarm_011436</name>
</gene>
<dbReference type="InterPro" id="IPR052929">
    <property type="entry name" value="RNase_H-like_EbsB-rel"/>
</dbReference>
<reference evidence="1 2" key="1">
    <citation type="journal article" date="2019" name="Genome Biol. Evol.">
        <title>Insights into the evolution of the New World diploid cottons (Gossypium, subgenus Houzingenia) based on genome sequencing.</title>
        <authorList>
            <person name="Grover C.E."/>
            <person name="Arick M.A. 2nd"/>
            <person name="Thrash A."/>
            <person name="Conover J.L."/>
            <person name="Sanders W.S."/>
            <person name="Peterson D.G."/>
            <person name="Frelichowski J.E."/>
            <person name="Scheffler J.A."/>
            <person name="Scheffler B.E."/>
            <person name="Wendel J.F."/>
        </authorList>
    </citation>
    <scope>NUCLEOTIDE SEQUENCE [LARGE SCALE GENOMIC DNA]</scope>
    <source>
        <strain evidence="1">6</strain>
        <tissue evidence="1">Leaf</tissue>
    </source>
</reference>
<evidence type="ECO:0008006" key="3">
    <source>
        <dbReference type="Google" id="ProtNLM"/>
    </source>
</evidence>
<dbReference type="PANTHER" id="PTHR47074:SF54">
    <property type="entry name" value="RNASE H TYPE-1 DOMAIN-CONTAINING PROTEIN"/>
    <property type="match status" value="1"/>
</dbReference>
<dbReference type="AlphaFoldDB" id="A0A7J9IZL2"/>
<protein>
    <recommendedName>
        <fullName evidence="3">RNase H type-1 domain-containing protein</fullName>
    </recommendedName>
</protein>
<proteinExistence type="predicted"/>
<sequence>NFLHGWNYVHRPFSQLQAGRVGSVERCAHWTLPPMGKLKCNMDVTNVTSWALMVRDPEGAFIGCCLGFWDGCMEANTSEELAAQEAIAWLKEMSFDMVIIKMDCSRIVELCNSLTNKIEFL</sequence>
<name>A0A7J9IZL2_9ROSI</name>
<dbReference type="Proteomes" id="UP000593575">
    <property type="component" value="Unassembled WGS sequence"/>
</dbReference>
<comment type="caution">
    <text evidence="1">The sequence shown here is derived from an EMBL/GenBank/DDBJ whole genome shotgun (WGS) entry which is preliminary data.</text>
</comment>
<evidence type="ECO:0000313" key="2">
    <source>
        <dbReference type="Proteomes" id="UP000593575"/>
    </source>
</evidence>
<organism evidence="1 2">
    <name type="scientific">Gossypium armourianum</name>
    <dbReference type="NCBI Taxonomy" id="34283"/>
    <lineage>
        <taxon>Eukaryota</taxon>
        <taxon>Viridiplantae</taxon>
        <taxon>Streptophyta</taxon>
        <taxon>Embryophyta</taxon>
        <taxon>Tracheophyta</taxon>
        <taxon>Spermatophyta</taxon>
        <taxon>Magnoliopsida</taxon>
        <taxon>eudicotyledons</taxon>
        <taxon>Gunneridae</taxon>
        <taxon>Pentapetalae</taxon>
        <taxon>rosids</taxon>
        <taxon>malvids</taxon>
        <taxon>Malvales</taxon>
        <taxon>Malvaceae</taxon>
        <taxon>Malvoideae</taxon>
        <taxon>Gossypium</taxon>
    </lineage>
</organism>